<comment type="caution">
    <text evidence="1">The sequence shown here is derived from an EMBL/GenBank/DDBJ whole genome shotgun (WGS) entry which is preliminary data.</text>
</comment>
<dbReference type="Proteomes" id="UP001596163">
    <property type="component" value="Unassembled WGS sequence"/>
</dbReference>
<evidence type="ECO:0008006" key="3">
    <source>
        <dbReference type="Google" id="ProtNLM"/>
    </source>
</evidence>
<keyword evidence="2" id="KW-1185">Reference proteome</keyword>
<sequence>MSTSSKKELTLTLRDQSTLSFSCSHLVTDAASLRIVEILPTDSEALLISFSHSLLNTQLDLSGASPYVALQFDENGLYQGASLSLGRSAGTFGIITQAKQILILPFNAAFPIEHIVQFQLHQTNG</sequence>
<proteinExistence type="predicted"/>
<dbReference type="EMBL" id="JBHSKS010000005">
    <property type="protein sequence ID" value="MFC5191879.1"/>
    <property type="molecule type" value="Genomic_DNA"/>
</dbReference>
<evidence type="ECO:0000313" key="1">
    <source>
        <dbReference type="EMBL" id="MFC5191879.1"/>
    </source>
</evidence>
<evidence type="ECO:0000313" key="2">
    <source>
        <dbReference type="Proteomes" id="UP001596163"/>
    </source>
</evidence>
<organism evidence="1 2">
    <name type="scientific">Algoriphagus aquatilis</name>
    <dbReference type="NCBI Taxonomy" id="490186"/>
    <lineage>
        <taxon>Bacteria</taxon>
        <taxon>Pseudomonadati</taxon>
        <taxon>Bacteroidota</taxon>
        <taxon>Cytophagia</taxon>
        <taxon>Cytophagales</taxon>
        <taxon>Cyclobacteriaceae</taxon>
        <taxon>Algoriphagus</taxon>
    </lineage>
</organism>
<reference evidence="2" key="1">
    <citation type="journal article" date="2019" name="Int. J. Syst. Evol. Microbiol.">
        <title>The Global Catalogue of Microorganisms (GCM) 10K type strain sequencing project: providing services to taxonomists for standard genome sequencing and annotation.</title>
        <authorList>
            <consortium name="The Broad Institute Genomics Platform"/>
            <consortium name="The Broad Institute Genome Sequencing Center for Infectious Disease"/>
            <person name="Wu L."/>
            <person name="Ma J."/>
        </authorList>
    </citation>
    <scope>NUCLEOTIDE SEQUENCE [LARGE SCALE GENOMIC DNA]</scope>
    <source>
        <strain evidence="2">CGMCC 1.7030</strain>
    </source>
</reference>
<gene>
    <name evidence="1" type="ORF">ACFPIK_08875</name>
</gene>
<protein>
    <recommendedName>
        <fullName evidence="3">Cyclophilin-like domain-containing protein</fullName>
    </recommendedName>
</protein>
<name>A0ABW0BXV7_9BACT</name>
<accession>A0ABW0BXV7</accession>
<dbReference type="RefSeq" id="WP_377914337.1">
    <property type="nucleotide sequence ID" value="NZ_JBHSKS010000005.1"/>
</dbReference>